<keyword evidence="5" id="KW-0227">DNA damage</keyword>
<feature type="compositionally biased region" description="Basic and acidic residues" evidence="10">
    <location>
        <begin position="38"/>
        <end position="47"/>
    </location>
</feature>
<evidence type="ECO:0000256" key="7">
    <source>
        <dbReference type="ARBA" id="ARBA00023125"/>
    </source>
</evidence>
<keyword evidence="8" id="KW-0234">DNA repair</keyword>
<keyword evidence="6" id="KW-0378">Hydrolase</keyword>
<keyword evidence="4 12" id="KW-0255">Endonuclease</keyword>
<dbReference type="GO" id="GO:0003697">
    <property type="term" value="F:single-stranded DNA binding"/>
    <property type="evidence" value="ECO:0007669"/>
    <property type="project" value="TreeGrafter"/>
</dbReference>
<dbReference type="SUPFAM" id="SSF52980">
    <property type="entry name" value="Restriction endonuclease-like"/>
    <property type="match status" value="1"/>
</dbReference>
<sequence>MKASGTGGGAEGSARATRAKGGGDGGRGEGGSTAVAMRLEEHTRTERPLPAGTGRGRRRSRPWGGKGERSKYERARELFDRMGGGGSGMATAGEGAFEEGDRWQHVIMITYSQAYTNMKLIEEVYPDAIILYDPDAQFVREVEVHQARRPPTETLRVYFMVYEESVEEQRYLSALTREKESFERLLVEKKHMVMPASLYAESLPNPGSYIDKLVADTRALTRGQPVRPACARVVVDVREFRSSLPNLLHAGGLDVVPLTLAVGDFVLTPEVVIERKSVADLFGSFGSGRLYTQVESMLRFYKAATLLIEFQDDKAFSLQAPGDITDDIQVTNIVSKLVLLTLHFPALRILWSRNSHQTVLLFKALKAGNAPVDVQKALVSKQPAVPPLRKHFNVEGFLWSR</sequence>
<evidence type="ECO:0000256" key="2">
    <source>
        <dbReference type="ARBA" id="ARBA00010015"/>
    </source>
</evidence>
<dbReference type="OrthoDB" id="200063at2759"/>
<dbReference type="GO" id="GO:0000724">
    <property type="term" value="P:double-strand break repair via homologous recombination"/>
    <property type="evidence" value="ECO:0007669"/>
    <property type="project" value="TreeGrafter"/>
</dbReference>
<dbReference type="SMART" id="SM00891">
    <property type="entry name" value="ERCC4"/>
    <property type="match status" value="1"/>
</dbReference>
<reference evidence="12 13" key="1">
    <citation type="journal article" date="2014" name="Mol. Plant">
        <title>Chromosome Scale Genome Assembly and Transcriptome Profiling of Nannochloropsis gaditana in Nitrogen Depletion.</title>
        <authorList>
            <person name="Corteggiani Carpinelli E."/>
            <person name="Telatin A."/>
            <person name="Vitulo N."/>
            <person name="Forcato C."/>
            <person name="D'Angelo M."/>
            <person name="Schiavon R."/>
            <person name="Vezzi A."/>
            <person name="Giacometti G.M."/>
            <person name="Morosinotto T."/>
            <person name="Valle G."/>
        </authorList>
    </citation>
    <scope>NUCLEOTIDE SEQUENCE [LARGE SCALE GENOMIC DNA]</scope>
    <source>
        <strain evidence="12 13">B-31</strain>
    </source>
</reference>
<evidence type="ECO:0000256" key="9">
    <source>
        <dbReference type="ARBA" id="ARBA00023242"/>
    </source>
</evidence>
<feature type="compositionally biased region" description="Gly residues" evidence="10">
    <location>
        <begin position="20"/>
        <end position="31"/>
    </location>
</feature>
<comment type="similarity">
    <text evidence="2">Belongs to the XPF family.</text>
</comment>
<dbReference type="FunFam" id="3.40.50.10130:FF:000002">
    <property type="entry name" value="DNA repair endonuclease XPF"/>
    <property type="match status" value="1"/>
</dbReference>
<dbReference type="AlphaFoldDB" id="W7TM79"/>
<dbReference type="GO" id="GO:0000014">
    <property type="term" value="F:single-stranded DNA endodeoxyribonuclease activity"/>
    <property type="evidence" value="ECO:0007669"/>
    <property type="project" value="TreeGrafter"/>
</dbReference>
<feature type="domain" description="ERCC4" evidence="11">
    <location>
        <begin position="232"/>
        <end position="312"/>
    </location>
</feature>
<dbReference type="Pfam" id="PF02732">
    <property type="entry name" value="ERCC4"/>
    <property type="match status" value="1"/>
</dbReference>
<keyword evidence="9" id="KW-0539">Nucleus</keyword>
<organism evidence="12 13">
    <name type="scientific">Nannochloropsis gaditana</name>
    <dbReference type="NCBI Taxonomy" id="72520"/>
    <lineage>
        <taxon>Eukaryota</taxon>
        <taxon>Sar</taxon>
        <taxon>Stramenopiles</taxon>
        <taxon>Ochrophyta</taxon>
        <taxon>Eustigmatophyceae</taxon>
        <taxon>Eustigmatales</taxon>
        <taxon>Monodopsidaceae</taxon>
        <taxon>Nannochloropsis</taxon>
    </lineage>
</organism>
<dbReference type="EMBL" id="AZIL01001181">
    <property type="protein sequence ID" value="EWM24598.1"/>
    <property type="molecule type" value="Genomic_DNA"/>
</dbReference>
<proteinExistence type="inferred from homology"/>
<evidence type="ECO:0000313" key="13">
    <source>
        <dbReference type="Proteomes" id="UP000019335"/>
    </source>
</evidence>
<dbReference type="Proteomes" id="UP000019335">
    <property type="component" value="Chromosome 13"/>
</dbReference>
<dbReference type="GO" id="GO:0000712">
    <property type="term" value="P:resolution of meiotic recombination intermediates"/>
    <property type="evidence" value="ECO:0007669"/>
    <property type="project" value="TreeGrafter"/>
</dbReference>
<feature type="region of interest" description="Disordered" evidence="10">
    <location>
        <begin position="1"/>
        <end position="71"/>
    </location>
</feature>
<accession>W7TM79</accession>
<keyword evidence="13" id="KW-1185">Reference proteome</keyword>
<dbReference type="GO" id="GO:0003684">
    <property type="term" value="F:damaged DNA binding"/>
    <property type="evidence" value="ECO:0007669"/>
    <property type="project" value="TreeGrafter"/>
</dbReference>
<evidence type="ECO:0000256" key="5">
    <source>
        <dbReference type="ARBA" id="ARBA00022763"/>
    </source>
</evidence>
<dbReference type="CDD" id="cd20078">
    <property type="entry name" value="XPF_nuclease_XPF_euk"/>
    <property type="match status" value="1"/>
</dbReference>
<evidence type="ECO:0000313" key="12">
    <source>
        <dbReference type="EMBL" id="EWM24598.1"/>
    </source>
</evidence>
<dbReference type="Gene3D" id="3.40.50.10130">
    <property type="match status" value="1"/>
</dbReference>
<keyword evidence="3" id="KW-0540">Nuclease</keyword>
<evidence type="ECO:0000256" key="8">
    <source>
        <dbReference type="ARBA" id="ARBA00023204"/>
    </source>
</evidence>
<dbReference type="GO" id="GO:0000110">
    <property type="term" value="C:nucleotide-excision repair factor 1 complex"/>
    <property type="evidence" value="ECO:0007669"/>
    <property type="project" value="TreeGrafter"/>
</dbReference>
<feature type="compositionally biased region" description="Gly residues" evidence="10">
    <location>
        <begin position="1"/>
        <end position="11"/>
    </location>
</feature>
<dbReference type="GO" id="GO:1901255">
    <property type="term" value="P:nucleotide-excision repair involved in interstrand cross-link repair"/>
    <property type="evidence" value="ECO:0007669"/>
    <property type="project" value="TreeGrafter"/>
</dbReference>
<evidence type="ECO:0000259" key="11">
    <source>
        <dbReference type="SMART" id="SM00891"/>
    </source>
</evidence>
<dbReference type="PANTHER" id="PTHR10150">
    <property type="entry name" value="DNA REPAIR ENDONUCLEASE XPF"/>
    <property type="match status" value="1"/>
</dbReference>
<evidence type="ECO:0000256" key="4">
    <source>
        <dbReference type="ARBA" id="ARBA00022759"/>
    </source>
</evidence>
<keyword evidence="7" id="KW-0238">DNA-binding</keyword>
<gene>
    <name evidence="12" type="ORF">Naga_100062g19</name>
</gene>
<evidence type="ECO:0000256" key="1">
    <source>
        <dbReference type="ARBA" id="ARBA00004123"/>
    </source>
</evidence>
<evidence type="ECO:0000256" key="10">
    <source>
        <dbReference type="SAM" id="MobiDB-lite"/>
    </source>
</evidence>
<name>W7TM79_9STRA</name>
<dbReference type="InterPro" id="IPR047520">
    <property type="entry name" value="XPF_nuclease"/>
</dbReference>
<evidence type="ECO:0000256" key="6">
    <source>
        <dbReference type="ARBA" id="ARBA00022801"/>
    </source>
</evidence>
<comment type="subcellular location">
    <subcellularLocation>
        <location evidence="1">Nucleus</location>
    </subcellularLocation>
</comment>
<dbReference type="InterPro" id="IPR006166">
    <property type="entry name" value="ERCC4_domain"/>
</dbReference>
<comment type="caution">
    <text evidence="12">The sequence shown here is derived from an EMBL/GenBank/DDBJ whole genome shotgun (WGS) entry which is preliminary data.</text>
</comment>
<dbReference type="InterPro" id="IPR011335">
    <property type="entry name" value="Restrct_endonuc-II-like"/>
</dbReference>
<protein>
    <submittedName>
        <fullName evidence="12">Dna repair endonuclease xpf</fullName>
    </submittedName>
</protein>
<dbReference type="PANTHER" id="PTHR10150:SF0">
    <property type="entry name" value="DNA REPAIR ENDONUCLEASE XPF"/>
    <property type="match status" value="1"/>
</dbReference>
<evidence type="ECO:0000256" key="3">
    <source>
        <dbReference type="ARBA" id="ARBA00022722"/>
    </source>
</evidence>